<comment type="caution">
    <text evidence="6">The sequence shown here is derived from an EMBL/GenBank/DDBJ whole genome shotgun (WGS) entry which is preliminary data.</text>
</comment>
<dbReference type="PANTHER" id="PTHR43585">
    <property type="entry name" value="FUMIPYRROLE BIOSYNTHESIS PROTEIN C"/>
    <property type="match status" value="1"/>
</dbReference>
<evidence type="ECO:0000256" key="3">
    <source>
        <dbReference type="ARBA" id="ARBA00022840"/>
    </source>
</evidence>
<keyword evidence="3 4" id="KW-0067">ATP-binding</keyword>
<keyword evidence="1" id="KW-0436">Ligase</keyword>
<protein>
    <submittedName>
        <fullName evidence="6">ATP-grasp domain-containing protein</fullName>
    </submittedName>
</protein>
<gene>
    <name evidence="6" type="ORF">GCM10023335_65710</name>
</gene>
<dbReference type="Pfam" id="PF13535">
    <property type="entry name" value="ATP-grasp_4"/>
    <property type="match status" value="1"/>
</dbReference>
<evidence type="ECO:0000256" key="1">
    <source>
        <dbReference type="ARBA" id="ARBA00022598"/>
    </source>
</evidence>
<name>A0ABP9JFZ6_9ACTN</name>
<organism evidence="6 7">
    <name type="scientific">Streptomyces siamensis</name>
    <dbReference type="NCBI Taxonomy" id="1274986"/>
    <lineage>
        <taxon>Bacteria</taxon>
        <taxon>Bacillati</taxon>
        <taxon>Actinomycetota</taxon>
        <taxon>Actinomycetes</taxon>
        <taxon>Kitasatosporales</taxon>
        <taxon>Streptomycetaceae</taxon>
        <taxon>Streptomyces</taxon>
    </lineage>
</organism>
<proteinExistence type="predicted"/>
<dbReference type="RefSeq" id="WP_345656376.1">
    <property type="nucleotide sequence ID" value="NZ_BAABKB010000030.1"/>
</dbReference>
<dbReference type="Gene3D" id="3.30.470.20">
    <property type="entry name" value="ATP-grasp fold, B domain"/>
    <property type="match status" value="1"/>
</dbReference>
<keyword evidence="2 4" id="KW-0547">Nucleotide-binding</keyword>
<evidence type="ECO:0000256" key="4">
    <source>
        <dbReference type="PROSITE-ProRule" id="PRU00409"/>
    </source>
</evidence>
<dbReference type="PANTHER" id="PTHR43585:SF2">
    <property type="entry name" value="ATP-GRASP ENZYME FSQD"/>
    <property type="match status" value="1"/>
</dbReference>
<evidence type="ECO:0000259" key="5">
    <source>
        <dbReference type="PROSITE" id="PS50975"/>
    </source>
</evidence>
<dbReference type="Proteomes" id="UP001501759">
    <property type="component" value="Unassembled WGS sequence"/>
</dbReference>
<dbReference type="EMBL" id="BAABKB010000030">
    <property type="protein sequence ID" value="GAA5028125.1"/>
    <property type="molecule type" value="Genomic_DNA"/>
</dbReference>
<evidence type="ECO:0000256" key="2">
    <source>
        <dbReference type="ARBA" id="ARBA00022741"/>
    </source>
</evidence>
<reference evidence="7" key="1">
    <citation type="journal article" date="2019" name="Int. J. Syst. Evol. Microbiol.">
        <title>The Global Catalogue of Microorganisms (GCM) 10K type strain sequencing project: providing services to taxonomists for standard genome sequencing and annotation.</title>
        <authorList>
            <consortium name="The Broad Institute Genomics Platform"/>
            <consortium name="The Broad Institute Genome Sequencing Center for Infectious Disease"/>
            <person name="Wu L."/>
            <person name="Ma J."/>
        </authorList>
    </citation>
    <scope>NUCLEOTIDE SEQUENCE [LARGE SCALE GENOMIC DNA]</scope>
    <source>
        <strain evidence="7">JCM 18409</strain>
    </source>
</reference>
<keyword evidence="7" id="KW-1185">Reference proteome</keyword>
<evidence type="ECO:0000313" key="6">
    <source>
        <dbReference type="EMBL" id="GAA5028125.1"/>
    </source>
</evidence>
<feature type="domain" description="ATP-grasp" evidence="5">
    <location>
        <begin position="112"/>
        <end position="311"/>
    </location>
</feature>
<dbReference type="NCBIfam" id="NF005543">
    <property type="entry name" value="PRK07206.1"/>
    <property type="match status" value="1"/>
</dbReference>
<dbReference type="InterPro" id="IPR011761">
    <property type="entry name" value="ATP-grasp"/>
</dbReference>
<accession>A0ABP9JFZ6</accession>
<evidence type="ECO:0000313" key="7">
    <source>
        <dbReference type="Proteomes" id="UP001501759"/>
    </source>
</evidence>
<dbReference type="SUPFAM" id="SSF56059">
    <property type="entry name" value="Glutathione synthetase ATP-binding domain-like"/>
    <property type="match status" value="1"/>
</dbReference>
<dbReference type="InterPro" id="IPR052032">
    <property type="entry name" value="ATP-dep_AA_Ligase"/>
</dbReference>
<dbReference type="PROSITE" id="PS50975">
    <property type="entry name" value="ATP_GRASP"/>
    <property type="match status" value="1"/>
</dbReference>
<sequence length="415" mass="44315">MSIPTAVVVDGYSAGNFYPAAFTAAGARVIHVQSTPELIPTMLAPDLAAYAENIVSSDEAELVELLRPHAPVAVVPGQESAVRLADRLSEALGVKSNGTALSAARRDKYRMIEALRGAGVRCAEQFKSDDAAAVVKWAEDRGTWPVVVKPLSSAASDGVFVCTSADQTREAAEHVLASRDIFGSANTEVLVQEYLKGTEYVVDTVSSDGRRFACGVWEYEKNLLASGQNIYNRDILLAPDADPVPALIAYVNEVLAALDVRWGPAHAEVIVTDRGPVLVEIATRLNGQLNPAYQQLALGHDQAGLTARAYTDPEGFAAEYAGGVYTKLREAYTYNAPTTLDGVVAAVDEETVAALDALPSVLLTSVKYRPGARIRPTTDLLTAAVRIYLTSTDAAALDADYEKARTLKDAVYRLA</sequence>